<evidence type="ECO:0000256" key="6">
    <source>
        <dbReference type="ARBA" id="ARBA00023136"/>
    </source>
</evidence>
<dbReference type="EMBL" id="JAUSUB010000011">
    <property type="protein sequence ID" value="MDQ0270995.1"/>
    <property type="molecule type" value="Genomic_DNA"/>
</dbReference>
<comment type="caution">
    <text evidence="9">The sequence shown here is derived from an EMBL/GenBank/DDBJ whole genome shotgun (WGS) entry which is preliminary data.</text>
</comment>
<comment type="subcellular location">
    <subcellularLocation>
        <location evidence="1">Cell membrane</location>
        <topology evidence="1">Multi-pass membrane protein</topology>
    </subcellularLocation>
</comment>
<dbReference type="InterPro" id="IPR049177">
    <property type="entry name" value="MgtC_SapB_SrpB_YhiD_N"/>
</dbReference>
<dbReference type="InterPro" id="IPR003416">
    <property type="entry name" value="MgtC/SapB/SrpB/YhiD_fam"/>
</dbReference>
<dbReference type="RefSeq" id="WP_307475836.1">
    <property type="nucleotide sequence ID" value="NZ_JAUSUB010000011.1"/>
</dbReference>
<dbReference type="PANTHER" id="PTHR33778">
    <property type="entry name" value="PROTEIN MGTC"/>
    <property type="match status" value="1"/>
</dbReference>
<accession>A0ABU0ALT4</accession>
<comment type="similarity">
    <text evidence="2">Belongs to the MgtC/SapB family.</text>
</comment>
<evidence type="ECO:0000313" key="9">
    <source>
        <dbReference type="EMBL" id="MDQ0270995.1"/>
    </source>
</evidence>
<feature type="transmembrane region" description="Helical" evidence="7">
    <location>
        <begin position="6"/>
        <end position="25"/>
    </location>
</feature>
<keyword evidence="5 7" id="KW-1133">Transmembrane helix</keyword>
<feature type="transmembrane region" description="Helical" evidence="7">
    <location>
        <begin position="71"/>
        <end position="91"/>
    </location>
</feature>
<organism evidence="9 10">
    <name type="scientific">Cytobacillus purgationiresistens</name>
    <dbReference type="NCBI Taxonomy" id="863449"/>
    <lineage>
        <taxon>Bacteria</taxon>
        <taxon>Bacillati</taxon>
        <taxon>Bacillota</taxon>
        <taxon>Bacilli</taxon>
        <taxon>Bacillales</taxon>
        <taxon>Bacillaceae</taxon>
        <taxon>Cytobacillus</taxon>
    </lineage>
</organism>
<dbReference type="PANTHER" id="PTHR33778:SF4">
    <property type="entry name" value="PROTEIN SAPB"/>
    <property type="match status" value="1"/>
</dbReference>
<dbReference type="Pfam" id="PF02308">
    <property type="entry name" value="MgtC"/>
    <property type="match status" value="1"/>
</dbReference>
<gene>
    <name evidence="9" type="ORF">J2S17_002881</name>
</gene>
<feature type="transmembrane region" description="Helical" evidence="7">
    <location>
        <begin position="125"/>
        <end position="146"/>
    </location>
</feature>
<keyword evidence="10" id="KW-1185">Reference proteome</keyword>
<evidence type="ECO:0000259" key="8">
    <source>
        <dbReference type="Pfam" id="PF02308"/>
    </source>
</evidence>
<evidence type="ECO:0000256" key="5">
    <source>
        <dbReference type="ARBA" id="ARBA00022989"/>
    </source>
</evidence>
<feature type="transmembrane region" description="Helical" evidence="7">
    <location>
        <begin position="98"/>
        <end position="119"/>
    </location>
</feature>
<keyword evidence="3" id="KW-1003">Cell membrane</keyword>
<proteinExistence type="inferred from homology"/>
<evidence type="ECO:0000313" key="10">
    <source>
        <dbReference type="Proteomes" id="UP001238088"/>
    </source>
</evidence>
<feature type="transmembrane region" description="Helical" evidence="7">
    <location>
        <begin position="37"/>
        <end position="59"/>
    </location>
</feature>
<evidence type="ECO:0000256" key="2">
    <source>
        <dbReference type="ARBA" id="ARBA00009298"/>
    </source>
</evidence>
<dbReference type="Proteomes" id="UP001238088">
    <property type="component" value="Unassembled WGS sequence"/>
</dbReference>
<reference evidence="9 10" key="1">
    <citation type="submission" date="2023-07" db="EMBL/GenBank/DDBJ databases">
        <title>Genomic Encyclopedia of Type Strains, Phase IV (KMG-IV): sequencing the most valuable type-strain genomes for metagenomic binning, comparative biology and taxonomic classification.</title>
        <authorList>
            <person name="Goeker M."/>
        </authorList>
    </citation>
    <scope>NUCLEOTIDE SEQUENCE [LARGE SCALE GENOMIC DNA]</scope>
    <source>
        <strain evidence="9 10">DSM 23494</strain>
    </source>
</reference>
<keyword evidence="4 7" id="KW-0812">Transmembrane</keyword>
<evidence type="ECO:0000256" key="4">
    <source>
        <dbReference type="ARBA" id="ARBA00022692"/>
    </source>
</evidence>
<name>A0ABU0ALT4_9BACI</name>
<evidence type="ECO:0000256" key="3">
    <source>
        <dbReference type="ARBA" id="ARBA00022475"/>
    </source>
</evidence>
<dbReference type="PRINTS" id="PR01837">
    <property type="entry name" value="MGTCSAPBPROT"/>
</dbReference>
<evidence type="ECO:0000256" key="7">
    <source>
        <dbReference type="SAM" id="Phobius"/>
    </source>
</evidence>
<keyword evidence="6 7" id="KW-0472">Membrane</keyword>
<feature type="domain" description="MgtC/SapB/SrpB/YhiD N-terminal" evidence="8">
    <location>
        <begin position="12"/>
        <end position="140"/>
    </location>
</feature>
<protein>
    <submittedName>
        <fullName evidence="9">Mg2+ transporter-C (MgtC) family protein</fullName>
    </submittedName>
</protein>
<sequence>MTGPELEVLMKLGISAILGLIIGLERELKRKPVGLKTSLVISIVSCLLTIVSIESAYVFPGNDEINITMDPLRLAAQIVSGIGFLGAGVILRRGNDSISGLTTAALIWGAAGIGIAVGAGYYMEAVAGVIFLIVSVEVIPYLLGLVGPRQLREKEITIKLIVEHKEDIAAIIPAIKEQKAAIRRMKIKDTEEGQPHIQLTIAVDYRRKTTDFYYNISKLKGVKFMEIESMH</sequence>
<evidence type="ECO:0000256" key="1">
    <source>
        <dbReference type="ARBA" id="ARBA00004651"/>
    </source>
</evidence>